<reference evidence="1 2" key="1">
    <citation type="submission" date="2024-02" db="EMBL/GenBank/DDBJ databases">
        <authorList>
            <person name="Vignale AGUSTIN F."/>
            <person name="Sosa J E."/>
            <person name="Modenutti C."/>
        </authorList>
    </citation>
    <scope>NUCLEOTIDE SEQUENCE [LARGE SCALE GENOMIC DNA]</scope>
</reference>
<keyword evidence="2" id="KW-1185">Reference proteome</keyword>
<evidence type="ECO:0000313" key="1">
    <source>
        <dbReference type="EMBL" id="CAK9184074.1"/>
    </source>
</evidence>
<gene>
    <name evidence="1" type="ORF">ILEXP_LOCUS54369</name>
</gene>
<accession>A0ABC8USS5</accession>
<sequence>MSFLTPSKSAYFAASGEEIEKPIRMKKLRKCCRKLKKMFTISHGGSSDQMTSVSPPYTVHCDELFLPLSKKTGHRANNFRIDPFIARHIAAQNYFTMRPNIHI</sequence>
<dbReference type="AlphaFoldDB" id="A0ABC8USS5"/>
<comment type="caution">
    <text evidence="1">The sequence shown here is derived from an EMBL/GenBank/DDBJ whole genome shotgun (WGS) entry which is preliminary data.</text>
</comment>
<dbReference type="EMBL" id="CAUOFW020008836">
    <property type="protein sequence ID" value="CAK9184074.1"/>
    <property type="molecule type" value="Genomic_DNA"/>
</dbReference>
<evidence type="ECO:0000313" key="2">
    <source>
        <dbReference type="Proteomes" id="UP001642360"/>
    </source>
</evidence>
<proteinExistence type="predicted"/>
<protein>
    <submittedName>
        <fullName evidence="1">Uncharacterized protein</fullName>
    </submittedName>
</protein>
<name>A0ABC8USS5_9AQUA</name>
<organism evidence="1 2">
    <name type="scientific">Ilex paraguariensis</name>
    <name type="common">yerba mate</name>
    <dbReference type="NCBI Taxonomy" id="185542"/>
    <lineage>
        <taxon>Eukaryota</taxon>
        <taxon>Viridiplantae</taxon>
        <taxon>Streptophyta</taxon>
        <taxon>Embryophyta</taxon>
        <taxon>Tracheophyta</taxon>
        <taxon>Spermatophyta</taxon>
        <taxon>Magnoliopsida</taxon>
        <taxon>eudicotyledons</taxon>
        <taxon>Gunneridae</taxon>
        <taxon>Pentapetalae</taxon>
        <taxon>asterids</taxon>
        <taxon>campanulids</taxon>
        <taxon>Aquifoliales</taxon>
        <taxon>Aquifoliaceae</taxon>
        <taxon>Ilex</taxon>
    </lineage>
</organism>
<dbReference type="Proteomes" id="UP001642360">
    <property type="component" value="Unassembled WGS sequence"/>
</dbReference>